<reference evidence="1" key="1">
    <citation type="journal article" date="2021" name="Vet Sci">
        <title>O-Serogroups and Pathovirotypes of Escherichia coli Isolated from Post-Weaning Piglets Showing Diarrhoea and/or Oedema in South Korea.</title>
        <authorList>
            <person name="Byun J.W."/>
            <person name="Moon B.Y."/>
            <person name="Do K.H."/>
            <person name="Lee K."/>
            <person name="Lee H.Y."/>
            <person name="Kim W.I."/>
            <person name="So B."/>
            <person name="Lee W.K."/>
        </authorList>
    </citation>
    <scope>NUCLEOTIDE SEQUENCE</scope>
    <source>
        <strain evidence="1">84/14</strain>
    </source>
</reference>
<name>A0A9Q4DJX5_ACTPL</name>
<dbReference type="EMBL" id="JAPQFC010000679">
    <property type="protein sequence ID" value="MCY6524919.1"/>
    <property type="molecule type" value="Genomic_DNA"/>
</dbReference>
<proteinExistence type="predicted"/>
<dbReference type="RefSeq" id="WP_267992127.1">
    <property type="nucleotide sequence ID" value="NZ_JAPQFC010000679.1"/>
</dbReference>
<feature type="non-terminal residue" evidence="1">
    <location>
        <position position="1"/>
    </location>
</feature>
<organism evidence="1 2">
    <name type="scientific">Actinobacillus pleuropneumoniae</name>
    <name type="common">Haemophilus pleuropneumoniae</name>
    <dbReference type="NCBI Taxonomy" id="715"/>
    <lineage>
        <taxon>Bacteria</taxon>
        <taxon>Pseudomonadati</taxon>
        <taxon>Pseudomonadota</taxon>
        <taxon>Gammaproteobacteria</taxon>
        <taxon>Pasteurellales</taxon>
        <taxon>Pasteurellaceae</taxon>
        <taxon>Actinobacillus</taxon>
    </lineage>
</organism>
<reference evidence="1" key="2">
    <citation type="submission" date="2022-12" db="EMBL/GenBank/DDBJ databases">
        <authorList>
            <person name="Kardos G."/>
            <person name="Sarkozi R."/>
            <person name="Laczko L."/>
            <person name="Marton S."/>
            <person name="Makrai L."/>
            <person name="Banyai K."/>
            <person name="Fodor L."/>
        </authorList>
    </citation>
    <scope>NUCLEOTIDE SEQUENCE</scope>
    <source>
        <strain evidence="1">84/14</strain>
    </source>
</reference>
<comment type="caution">
    <text evidence="1">The sequence shown here is derived from an EMBL/GenBank/DDBJ whole genome shotgun (WGS) entry which is preliminary data.</text>
</comment>
<dbReference type="AlphaFoldDB" id="A0A9Q4DJX5"/>
<gene>
    <name evidence="1" type="ORF">OYG11_11975</name>
</gene>
<accession>A0A9Q4DJX5</accession>
<evidence type="ECO:0000313" key="1">
    <source>
        <dbReference type="EMBL" id="MCY6524919.1"/>
    </source>
</evidence>
<sequence length="67" mass="7600">SFLLCLNWFLPLAAGGGELFSQHFDVIILSQVSKGFPRERDGVCVECILHEELNEPMMGYLVWRSLS</sequence>
<protein>
    <submittedName>
        <fullName evidence="1">Uncharacterized protein</fullName>
    </submittedName>
</protein>
<dbReference type="Proteomes" id="UP001077788">
    <property type="component" value="Unassembled WGS sequence"/>
</dbReference>
<evidence type="ECO:0000313" key="2">
    <source>
        <dbReference type="Proteomes" id="UP001077788"/>
    </source>
</evidence>